<dbReference type="PANTHER" id="PTHR12062:SF9">
    <property type="entry name" value="ALPHA-1,3-MANNOSYL-GLYCOPROTEIN 4-BETA-N-ACETYLGLUCOSAMINYLTRANSFERASE A, ISOFORM A"/>
    <property type="match status" value="1"/>
</dbReference>
<sequence>MSRASLKAPQGFSEDQGYEEATCIFKIRYCNCILIATIIILASYRLCLIVWDPQLNFKQLPLRNASRLTQAPGLLPAENRDKTAAFRFTPHLLDIVASTRPAYLRSQGRTGVSIVLGVPTMQRRKQSYLRSTLYNLIEHMHVAEQNETLIIVYIGETNGTVIKRIVHQIELSFGAHIARGLIDIIAPAPDYYRDSEENVSWHSKQNLDIAYLMTYAHSKGTYYVQLEDDILTKRDFITTMRKFALIKLALANPLEPSWFVLDFCPSSLAGKLFKGAELPYLITYMQLFNKDIAMLTMLLHFIEHTLCHSDSLDCQRDMPKYWPHFDVSLFQHIGTFKQKLRMLEIKKANNSETIKSNRD</sequence>
<protein>
    <recommendedName>
        <fullName evidence="2">MGAT4 conserved region domain-containing protein</fullName>
    </recommendedName>
</protein>
<dbReference type="eggNOG" id="ENOG502QPQJ">
    <property type="taxonomic scope" value="Eukaryota"/>
</dbReference>
<feature type="domain" description="MGAT4 conserved region" evidence="2">
    <location>
        <begin position="93"/>
        <end position="335"/>
    </location>
</feature>
<dbReference type="GO" id="GO:0005783">
    <property type="term" value="C:endoplasmic reticulum"/>
    <property type="evidence" value="ECO:0007669"/>
    <property type="project" value="TreeGrafter"/>
</dbReference>
<dbReference type="Proteomes" id="UP000008792">
    <property type="component" value="Unassembled WGS sequence"/>
</dbReference>
<dbReference type="GO" id="GO:0005793">
    <property type="term" value="C:endoplasmic reticulum-Golgi intermediate compartment"/>
    <property type="evidence" value="ECO:0007669"/>
    <property type="project" value="TreeGrafter"/>
</dbReference>
<evidence type="ECO:0000313" key="4">
    <source>
        <dbReference type="Proteomes" id="UP000008792"/>
    </source>
</evidence>
<dbReference type="Pfam" id="PF04666">
    <property type="entry name" value="MGAT4_cons"/>
    <property type="match status" value="1"/>
</dbReference>
<keyword evidence="1" id="KW-1133">Transmembrane helix</keyword>
<dbReference type="PANTHER" id="PTHR12062">
    <property type="entry name" value="N-ACETYLGLUCOSAMINYLTRANSFERASE VI"/>
    <property type="match status" value="1"/>
</dbReference>
<evidence type="ECO:0000256" key="1">
    <source>
        <dbReference type="SAM" id="Phobius"/>
    </source>
</evidence>
<dbReference type="InterPro" id="IPR006759">
    <property type="entry name" value="Glyco_transf_54"/>
</dbReference>
<organism evidence="3 4">
    <name type="scientific">Drosophila virilis</name>
    <name type="common">Fruit fly</name>
    <dbReference type="NCBI Taxonomy" id="7244"/>
    <lineage>
        <taxon>Eukaryota</taxon>
        <taxon>Metazoa</taxon>
        <taxon>Ecdysozoa</taxon>
        <taxon>Arthropoda</taxon>
        <taxon>Hexapoda</taxon>
        <taxon>Insecta</taxon>
        <taxon>Pterygota</taxon>
        <taxon>Neoptera</taxon>
        <taxon>Endopterygota</taxon>
        <taxon>Diptera</taxon>
        <taxon>Brachycera</taxon>
        <taxon>Muscomorpha</taxon>
        <taxon>Ephydroidea</taxon>
        <taxon>Drosophilidae</taxon>
        <taxon>Drosophila</taxon>
    </lineage>
</organism>
<name>B4LDM8_DROVI</name>
<dbReference type="EMBL" id="CH940647">
    <property type="protein sequence ID" value="EDW69989.2"/>
    <property type="molecule type" value="Genomic_DNA"/>
</dbReference>
<reference evidence="3 4" key="1">
    <citation type="journal article" date="2007" name="Nature">
        <title>Evolution of genes and genomes on the Drosophila phylogeny.</title>
        <authorList>
            <consortium name="Drosophila 12 Genomes Consortium"/>
            <person name="Clark A.G."/>
            <person name="Eisen M.B."/>
            <person name="Smith D.R."/>
            <person name="Bergman C.M."/>
            <person name="Oliver B."/>
            <person name="Markow T.A."/>
            <person name="Kaufman T.C."/>
            <person name="Kellis M."/>
            <person name="Gelbart W."/>
            <person name="Iyer V.N."/>
            <person name="Pollard D.A."/>
            <person name="Sackton T.B."/>
            <person name="Larracuente A.M."/>
            <person name="Singh N.D."/>
            <person name="Abad J.P."/>
            <person name="Abt D.N."/>
            <person name="Adryan B."/>
            <person name="Aguade M."/>
            <person name="Akashi H."/>
            <person name="Anderson W.W."/>
            <person name="Aquadro C.F."/>
            <person name="Ardell D.H."/>
            <person name="Arguello R."/>
            <person name="Artieri C.G."/>
            <person name="Barbash D.A."/>
            <person name="Barker D."/>
            <person name="Barsanti P."/>
            <person name="Batterham P."/>
            <person name="Batzoglou S."/>
            <person name="Begun D."/>
            <person name="Bhutkar A."/>
            <person name="Blanco E."/>
            <person name="Bosak S.A."/>
            <person name="Bradley R.K."/>
            <person name="Brand A.D."/>
            <person name="Brent M.R."/>
            <person name="Brooks A.N."/>
            <person name="Brown R.H."/>
            <person name="Butlin R.K."/>
            <person name="Caggese C."/>
            <person name="Calvi B.R."/>
            <person name="Bernardo de Carvalho A."/>
            <person name="Caspi A."/>
            <person name="Castrezana S."/>
            <person name="Celniker S.E."/>
            <person name="Chang J.L."/>
            <person name="Chapple C."/>
            <person name="Chatterji S."/>
            <person name="Chinwalla A."/>
            <person name="Civetta A."/>
            <person name="Clifton S.W."/>
            <person name="Comeron J.M."/>
            <person name="Costello J.C."/>
            <person name="Coyne J.A."/>
            <person name="Daub J."/>
            <person name="David R.G."/>
            <person name="Delcher A.L."/>
            <person name="Delehaunty K."/>
            <person name="Do C.B."/>
            <person name="Ebling H."/>
            <person name="Edwards K."/>
            <person name="Eickbush T."/>
            <person name="Evans J.D."/>
            <person name="Filipski A."/>
            <person name="Findeiss S."/>
            <person name="Freyhult E."/>
            <person name="Fulton L."/>
            <person name="Fulton R."/>
            <person name="Garcia A.C."/>
            <person name="Gardiner A."/>
            <person name="Garfield D.A."/>
            <person name="Garvin B.E."/>
            <person name="Gibson G."/>
            <person name="Gilbert D."/>
            <person name="Gnerre S."/>
            <person name="Godfrey J."/>
            <person name="Good R."/>
            <person name="Gotea V."/>
            <person name="Gravely B."/>
            <person name="Greenberg A.J."/>
            <person name="Griffiths-Jones S."/>
            <person name="Gross S."/>
            <person name="Guigo R."/>
            <person name="Gustafson E.A."/>
            <person name="Haerty W."/>
            <person name="Hahn M.W."/>
            <person name="Halligan D.L."/>
            <person name="Halpern A.L."/>
            <person name="Halter G.M."/>
            <person name="Han M.V."/>
            <person name="Heger A."/>
            <person name="Hillier L."/>
            <person name="Hinrichs A.S."/>
            <person name="Holmes I."/>
            <person name="Hoskins R.A."/>
            <person name="Hubisz M.J."/>
            <person name="Hultmark D."/>
            <person name="Huntley M.A."/>
            <person name="Jaffe D.B."/>
            <person name="Jagadeeshan S."/>
            <person name="Jeck W.R."/>
            <person name="Johnson J."/>
            <person name="Jones C.D."/>
            <person name="Jordan W.C."/>
            <person name="Karpen G.H."/>
            <person name="Kataoka E."/>
            <person name="Keightley P.D."/>
            <person name="Kheradpour P."/>
            <person name="Kirkness E.F."/>
            <person name="Koerich L.B."/>
            <person name="Kristiansen K."/>
            <person name="Kudrna D."/>
            <person name="Kulathinal R.J."/>
            <person name="Kumar S."/>
            <person name="Kwok R."/>
            <person name="Lander E."/>
            <person name="Langley C.H."/>
            <person name="Lapoint R."/>
            <person name="Lazzaro B.P."/>
            <person name="Lee S.J."/>
            <person name="Levesque L."/>
            <person name="Li R."/>
            <person name="Lin C.F."/>
            <person name="Lin M.F."/>
            <person name="Lindblad-Toh K."/>
            <person name="Llopart A."/>
            <person name="Long M."/>
            <person name="Low L."/>
            <person name="Lozovsky E."/>
            <person name="Lu J."/>
            <person name="Luo M."/>
            <person name="Machado C.A."/>
            <person name="Makalowski W."/>
            <person name="Marzo M."/>
            <person name="Matsuda M."/>
            <person name="Matzkin L."/>
            <person name="McAllister B."/>
            <person name="McBride C.S."/>
            <person name="McKernan B."/>
            <person name="McKernan K."/>
            <person name="Mendez-Lago M."/>
            <person name="Minx P."/>
            <person name="Mollenhauer M.U."/>
            <person name="Montooth K."/>
            <person name="Mount S.M."/>
            <person name="Mu X."/>
            <person name="Myers E."/>
            <person name="Negre B."/>
            <person name="Newfeld S."/>
            <person name="Nielsen R."/>
            <person name="Noor M.A."/>
            <person name="O'Grady P."/>
            <person name="Pachter L."/>
            <person name="Papaceit M."/>
            <person name="Parisi M.J."/>
            <person name="Parisi M."/>
            <person name="Parts L."/>
            <person name="Pedersen J.S."/>
            <person name="Pesole G."/>
            <person name="Phillippy A.M."/>
            <person name="Ponting C.P."/>
            <person name="Pop M."/>
            <person name="Porcelli D."/>
            <person name="Powell J.R."/>
            <person name="Prohaska S."/>
            <person name="Pruitt K."/>
            <person name="Puig M."/>
            <person name="Quesneville H."/>
            <person name="Ram K.R."/>
            <person name="Rand D."/>
            <person name="Rasmussen M.D."/>
            <person name="Reed L.K."/>
            <person name="Reenan R."/>
            <person name="Reily A."/>
            <person name="Remington K.A."/>
            <person name="Rieger T.T."/>
            <person name="Ritchie M.G."/>
            <person name="Robin C."/>
            <person name="Rogers Y.H."/>
            <person name="Rohde C."/>
            <person name="Rozas J."/>
            <person name="Rubenfield M.J."/>
            <person name="Ruiz A."/>
            <person name="Russo S."/>
            <person name="Salzberg S.L."/>
            <person name="Sanchez-Gracia A."/>
            <person name="Saranga D.J."/>
            <person name="Sato H."/>
            <person name="Schaeffer S.W."/>
            <person name="Schatz M.C."/>
            <person name="Schlenke T."/>
            <person name="Schwartz R."/>
            <person name="Segarra C."/>
            <person name="Singh R.S."/>
            <person name="Sirot L."/>
            <person name="Sirota M."/>
            <person name="Sisneros N.B."/>
            <person name="Smith C.D."/>
            <person name="Smith T.F."/>
            <person name="Spieth J."/>
            <person name="Stage D.E."/>
            <person name="Stark A."/>
            <person name="Stephan W."/>
            <person name="Strausberg R.L."/>
            <person name="Strempel S."/>
            <person name="Sturgill D."/>
            <person name="Sutton G."/>
            <person name="Sutton G.G."/>
            <person name="Tao W."/>
            <person name="Teichmann S."/>
            <person name="Tobari Y.N."/>
            <person name="Tomimura Y."/>
            <person name="Tsolas J.M."/>
            <person name="Valente V.L."/>
            <person name="Venter E."/>
            <person name="Venter J.C."/>
            <person name="Vicario S."/>
            <person name="Vieira F.G."/>
            <person name="Vilella A.J."/>
            <person name="Villasante A."/>
            <person name="Walenz B."/>
            <person name="Wang J."/>
            <person name="Wasserman M."/>
            <person name="Watts T."/>
            <person name="Wilson D."/>
            <person name="Wilson R.K."/>
            <person name="Wing R.A."/>
            <person name="Wolfner M.F."/>
            <person name="Wong A."/>
            <person name="Wong G.K."/>
            <person name="Wu C.I."/>
            <person name="Wu G."/>
            <person name="Yamamoto D."/>
            <person name="Yang H.P."/>
            <person name="Yang S.P."/>
            <person name="Yorke J.A."/>
            <person name="Yoshida K."/>
            <person name="Zdobnov E."/>
            <person name="Zhang P."/>
            <person name="Zhang Y."/>
            <person name="Zimin A.V."/>
            <person name="Baldwin J."/>
            <person name="Abdouelleil A."/>
            <person name="Abdulkadir J."/>
            <person name="Abebe A."/>
            <person name="Abera B."/>
            <person name="Abreu J."/>
            <person name="Acer S.C."/>
            <person name="Aftuck L."/>
            <person name="Alexander A."/>
            <person name="An P."/>
            <person name="Anderson E."/>
            <person name="Anderson S."/>
            <person name="Arachi H."/>
            <person name="Azer M."/>
            <person name="Bachantsang P."/>
            <person name="Barry A."/>
            <person name="Bayul T."/>
            <person name="Berlin A."/>
            <person name="Bessette D."/>
            <person name="Bloom T."/>
            <person name="Blye J."/>
            <person name="Boguslavskiy L."/>
            <person name="Bonnet C."/>
            <person name="Boukhgalter B."/>
            <person name="Bourzgui I."/>
            <person name="Brown A."/>
            <person name="Cahill P."/>
            <person name="Channer S."/>
            <person name="Cheshatsang Y."/>
            <person name="Chuda L."/>
            <person name="Citroen M."/>
            <person name="Collymore A."/>
            <person name="Cooke P."/>
            <person name="Costello M."/>
            <person name="D'Aco K."/>
            <person name="Daza R."/>
            <person name="De Haan G."/>
            <person name="DeGray S."/>
            <person name="DeMaso C."/>
            <person name="Dhargay N."/>
            <person name="Dooley K."/>
            <person name="Dooley E."/>
            <person name="Doricent M."/>
            <person name="Dorje P."/>
            <person name="Dorjee K."/>
            <person name="Dupes A."/>
            <person name="Elong R."/>
            <person name="Falk J."/>
            <person name="Farina A."/>
            <person name="Faro S."/>
            <person name="Ferguson D."/>
            <person name="Fisher S."/>
            <person name="Foley C.D."/>
            <person name="Franke A."/>
            <person name="Friedrich D."/>
            <person name="Gadbois L."/>
            <person name="Gearin G."/>
            <person name="Gearin C.R."/>
            <person name="Giannoukos G."/>
            <person name="Goode T."/>
            <person name="Graham J."/>
            <person name="Grandbois E."/>
            <person name="Grewal S."/>
            <person name="Gyaltsen K."/>
            <person name="Hafez N."/>
            <person name="Hagos B."/>
            <person name="Hall J."/>
            <person name="Henson C."/>
            <person name="Hollinger A."/>
            <person name="Honan T."/>
            <person name="Huard M.D."/>
            <person name="Hughes L."/>
            <person name="Hurhula B."/>
            <person name="Husby M.E."/>
            <person name="Kamat A."/>
            <person name="Kanga B."/>
            <person name="Kashin S."/>
            <person name="Khazanovich D."/>
            <person name="Kisner P."/>
            <person name="Lance K."/>
            <person name="Lara M."/>
            <person name="Lee W."/>
            <person name="Lennon N."/>
            <person name="Letendre F."/>
            <person name="LeVine R."/>
            <person name="Lipovsky A."/>
            <person name="Liu X."/>
            <person name="Liu J."/>
            <person name="Liu S."/>
            <person name="Lokyitsang T."/>
            <person name="Lokyitsang Y."/>
            <person name="Lubonja R."/>
            <person name="Lui A."/>
            <person name="MacDonald P."/>
            <person name="Magnisalis V."/>
            <person name="Maru K."/>
            <person name="Matthews C."/>
            <person name="McCusker W."/>
            <person name="McDonough S."/>
            <person name="Mehta T."/>
            <person name="Meldrim J."/>
            <person name="Meneus L."/>
            <person name="Mihai O."/>
            <person name="Mihalev A."/>
            <person name="Mihova T."/>
            <person name="Mittelman R."/>
            <person name="Mlenga V."/>
            <person name="Montmayeur A."/>
            <person name="Mulrain L."/>
            <person name="Navidi A."/>
            <person name="Naylor J."/>
            <person name="Negash T."/>
            <person name="Nguyen T."/>
            <person name="Nguyen N."/>
            <person name="Nicol R."/>
            <person name="Norbu C."/>
            <person name="Norbu N."/>
            <person name="Novod N."/>
            <person name="O'Neill B."/>
            <person name="Osman S."/>
            <person name="Markiewicz E."/>
            <person name="Oyono O.L."/>
            <person name="Patti C."/>
            <person name="Phunkhang P."/>
            <person name="Pierre F."/>
            <person name="Priest M."/>
            <person name="Raghuraman S."/>
            <person name="Rege F."/>
            <person name="Reyes R."/>
            <person name="Rise C."/>
            <person name="Rogov P."/>
            <person name="Ross K."/>
            <person name="Ryan E."/>
            <person name="Settipalli S."/>
            <person name="Shea T."/>
            <person name="Sherpa N."/>
            <person name="Shi L."/>
            <person name="Shih D."/>
            <person name="Sparrow T."/>
            <person name="Spaulding J."/>
            <person name="Stalker J."/>
            <person name="Stange-Thomann N."/>
            <person name="Stavropoulos S."/>
            <person name="Stone C."/>
            <person name="Strader C."/>
            <person name="Tesfaye S."/>
            <person name="Thomson T."/>
            <person name="Thoulutsang Y."/>
            <person name="Thoulutsang D."/>
            <person name="Topham K."/>
            <person name="Topping I."/>
            <person name="Tsamla T."/>
            <person name="Vassiliev H."/>
            <person name="Vo A."/>
            <person name="Wangchuk T."/>
            <person name="Wangdi T."/>
            <person name="Weiand M."/>
            <person name="Wilkinson J."/>
            <person name="Wilson A."/>
            <person name="Yadav S."/>
            <person name="Young G."/>
            <person name="Yu Q."/>
            <person name="Zembek L."/>
            <person name="Zhong D."/>
            <person name="Zimmer A."/>
            <person name="Zwirko Z."/>
            <person name="Jaffe D.B."/>
            <person name="Alvarez P."/>
            <person name="Brockman W."/>
            <person name="Butler J."/>
            <person name="Chin C."/>
            <person name="Gnerre S."/>
            <person name="Grabherr M."/>
            <person name="Kleber M."/>
            <person name="Mauceli E."/>
            <person name="MacCallum I."/>
        </authorList>
    </citation>
    <scope>NUCLEOTIDE SEQUENCE [LARGE SCALE GENOMIC DNA]</scope>
    <source>
        <strain evidence="4">Tucson 15010-1051.87</strain>
    </source>
</reference>
<keyword evidence="4" id="KW-1185">Reference proteome</keyword>
<keyword evidence="1" id="KW-0812">Transmembrane</keyword>
<dbReference type="HOGENOM" id="CLU_909920_0_0_1"/>
<gene>
    <name evidence="3" type="primary">Dvir\GJ13553</name>
    <name evidence="3" type="ORF">Dvir_GJ13553</name>
</gene>
<dbReference type="OrthoDB" id="2016523at2759"/>
<keyword evidence="1" id="KW-0472">Membrane</keyword>
<dbReference type="GO" id="GO:0008375">
    <property type="term" value="F:acetylglucosaminyltransferase activity"/>
    <property type="evidence" value="ECO:0007669"/>
    <property type="project" value="TreeGrafter"/>
</dbReference>
<dbReference type="InParanoid" id="B4LDM8"/>
<feature type="transmembrane region" description="Helical" evidence="1">
    <location>
        <begin position="32"/>
        <end position="51"/>
    </location>
</feature>
<dbReference type="InterPro" id="IPR057279">
    <property type="entry name" value="MGAT4"/>
</dbReference>
<dbReference type="AlphaFoldDB" id="B4LDM8"/>
<dbReference type="GO" id="GO:0006487">
    <property type="term" value="P:protein N-linked glycosylation"/>
    <property type="evidence" value="ECO:0007669"/>
    <property type="project" value="TreeGrafter"/>
</dbReference>
<accession>B4LDM8</accession>
<dbReference type="GO" id="GO:0005795">
    <property type="term" value="C:Golgi stack"/>
    <property type="evidence" value="ECO:0007669"/>
    <property type="project" value="TreeGrafter"/>
</dbReference>
<evidence type="ECO:0000313" key="3">
    <source>
        <dbReference type="EMBL" id="EDW69989.2"/>
    </source>
</evidence>
<proteinExistence type="predicted"/>
<evidence type="ECO:0000259" key="2">
    <source>
        <dbReference type="Pfam" id="PF04666"/>
    </source>
</evidence>